<dbReference type="GO" id="GO:0007339">
    <property type="term" value="P:binding of sperm to zona pellucida"/>
    <property type="evidence" value="ECO:0007669"/>
    <property type="project" value="TreeGrafter"/>
</dbReference>
<evidence type="ECO:0000256" key="9">
    <source>
        <dbReference type="ARBA" id="ARBA00023136"/>
    </source>
</evidence>
<evidence type="ECO:0000256" key="6">
    <source>
        <dbReference type="ARBA" id="ARBA00022692"/>
    </source>
</evidence>
<evidence type="ECO:0000256" key="4">
    <source>
        <dbReference type="ARBA" id="ARBA00022530"/>
    </source>
</evidence>
<evidence type="ECO:0000256" key="14">
    <source>
        <dbReference type="PROSITE-ProRule" id="PRU00779"/>
    </source>
</evidence>
<evidence type="ECO:0000256" key="12">
    <source>
        <dbReference type="ARBA" id="ARBA00023279"/>
    </source>
</evidence>
<feature type="domain" description="ZP" evidence="18">
    <location>
        <begin position="339"/>
        <end position="602"/>
    </location>
</feature>
<evidence type="ECO:0000256" key="3">
    <source>
        <dbReference type="ARBA" id="ARBA00022525"/>
    </source>
</evidence>
<dbReference type="Gene3D" id="2.60.40.4100">
    <property type="entry name" value="Zona pellucida, ZP-C domain"/>
    <property type="match status" value="1"/>
</dbReference>
<feature type="region of interest" description="Disordered" evidence="15">
    <location>
        <begin position="602"/>
        <end position="644"/>
    </location>
</feature>
<dbReference type="Pfam" id="PF22821">
    <property type="entry name" value="ZP1_ZP4_Ig-like"/>
    <property type="match status" value="1"/>
</dbReference>
<feature type="domain" description="P-type" evidence="19">
    <location>
        <begin position="304"/>
        <end position="344"/>
    </location>
</feature>
<reference evidence="20" key="1">
    <citation type="submission" date="2023-06" db="EMBL/GenBank/DDBJ databases">
        <title>Reference genome for the Northern bat (Eptesicus nilssonii), a most northern bat species.</title>
        <authorList>
            <person name="Laine V.N."/>
            <person name="Pulliainen A.T."/>
            <person name="Lilley T.M."/>
        </authorList>
    </citation>
    <scope>NUCLEOTIDE SEQUENCE</scope>
    <source>
        <strain evidence="20">BLF_Eptnil</strain>
        <tissue evidence="20">Kidney</tissue>
    </source>
</reference>
<dbReference type="PROSITE" id="PS51448">
    <property type="entry name" value="P_TREFOIL_2"/>
    <property type="match status" value="1"/>
</dbReference>
<dbReference type="CDD" id="cd00111">
    <property type="entry name" value="Trefoil"/>
    <property type="match status" value="1"/>
</dbReference>
<keyword evidence="12" id="KW-0278">Fertilization</keyword>
<dbReference type="EMBL" id="JAULJE010000013">
    <property type="protein sequence ID" value="KAK1335404.1"/>
    <property type="molecule type" value="Genomic_DNA"/>
</dbReference>
<evidence type="ECO:0000259" key="18">
    <source>
        <dbReference type="PROSITE" id="PS51034"/>
    </source>
</evidence>
<dbReference type="SMART" id="SM00018">
    <property type="entry name" value="PD"/>
    <property type="match status" value="1"/>
</dbReference>
<dbReference type="InterPro" id="IPR044913">
    <property type="entry name" value="P_trefoil_dom_sf"/>
</dbReference>
<dbReference type="AlphaFoldDB" id="A0AA40HQA8"/>
<evidence type="ECO:0000256" key="17">
    <source>
        <dbReference type="SAM" id="SignalP"/>
    </source>
</evidence>
<keyword evidence="6 16" id="KW-0812">Transmembrane</keyword>
<keyword evidence="9 16" id="KW-0472">Membrane</keyword>
<evidence type="ECO:0000259" key="19">
    <source>
        <dbReference type="PROSITE" id="PS51448"/>
    </source>
</evidence>
<feature type="signal peptide" evidence="17">
    <location>
        <begin position="1"/>
        <end position="36"/>
    </location>
</feature>
<gene>
    <name evidence="20" type="ORF">QTO34_003190</name>
</gene>
<protein>
    <recommendedName>
        <fullName evidence="22">Zona pellucida sperm-binding protein 1</fullName>
    </recommendedName>
</protein>
<dbReference type="GO" id="GO:0005886">
    <property type="term" value="C:plasma membrane"/>
    <property type="evidence" value="ECO:0007669"/>
    <property type="project" value="UniProtKB-SubCell"/>
</dbReference>
<dbReference type="InterPro" id="IPR001507">
    <property type="entry name" value="ZP_dom"/>
</dbReference>
<feature type="chain" id="PRO_5041344941" description="Zona pellucida sperm-binding protein 1" evidence="17">
    <location>
        <begin position="37"/>
        <end position="687"/>
    </location>
</feature>
<evidence type="ECO:0000256" key="16">
    <source>
        <dbReference type="SAM" id="Phobius"/>
    </source>
</evidence>
<keyword evidence="2" id="KW-1003">Cell membrane</keyword>
<keyword evidence="21" id="KW-1185">Reference proteome</keyword>
<evidence type="ECO:0000256" key="13">
    <source>
        <dbReference type="ARBA" id="ARBA00024183"/>
    </source>
</evidence>
<dbReference type="GO" id="GO:0032190">
    <property type="term" value="F:acrosin binding"/>
    <property type="evidence" value="ECO:0007669"/>
    <property type="project" value="TreeGrafter"/>
</dbReference>
<feature type="region of interest" description="Disordered" evidence="15">
    <location>
        <begin position="197"/>
        <end position="305"/>
    </location>
</feature>
<evidence type="ECO:0000256" key="15">
    <source>
        <dbReference type="SAM" id="MobiDB-lite"/>
    </source>
</evidence>
<dbReference type="Pfam" id="PF00100">
    <property type="entry name" value="Zona_pellucida"/>
    <property type="match status" value="1"/>
</dbReference>
<keyword evidence="7 17" id="KW-0732">Signal</keyword>
<dbReference type="SMART" id="SM00241">
    <property type="entry name" value="ZP"/>
    <property type="match status" value="1"/>
</dbReference>
<keyword evidence="3" id="KW-0964">Secreted</keyword>
<dbReference type="GO" id="GO:0035804">
    <property type="term" value="F:structural constituent of egg coat"/>
    <property type="evidence" value="ECO:0007669"/>
    <property type="project" value="TreeGrafter"/>
</dbReference>
<accession>A0AA40HQA8</accession>
<comment type="caution">
    <text evidence="20">The sequence shown here is derived from an EMBL/GenBank/DDBJ whole genome shotgun (WGS) entry which is preliminary data.</text>
</comment>
<dbReference type="Pfam" id="PF00088">
    <property type="entry name" value="Trefoil"/>
    <property type="match status" value="1"/>
</dbReference>
<dbReference type="PROSITE" id="PS51034">
    <property type="entry name" value="ZP_2"/>
    <property type="match status" value="1"/>
</dbReference>
<feature type="transmembrane region" description="Helical" evidence="16">
    <location>
        <begin position="650"/>
        <end position="673"/>
    </location>
</feature>
<sequence length="687" mass="71971">MAALMAGALALALAWGRGLVPLLLLLLLAAPPGAPGLRHSYDCGAEGMQLLVLPPEGRTVRFKVMDEFGNQFEVNNCSSCYHWVTAKPEGKPSSPLTTKAATCWRRWASRPSGESPWAGLGGPSGTREAWAPPSLSELVDEGALSPGHQPGCGAAPSCSHLPSHLQAGRSHLSVFVEALLPDGRVDEAQNLTLVCPKPAPGWTTPDGRLVPSASFSLSTPHTRELPPTAEPSVSPPTPASSALGSGPTPPTWAGAQGGTVETWGADKPEDTGSHALHFPASCCPGSSSRPPRLPPALGTRPSPEQCRGDSGHIPCLARGSSKEACQQAGCCYDNTRDVPCYYGNTATVQCSRDGHFVLAVSRETALAHRVTLATETESFLVFHFPFTHCGTTVVGNQLIYENQLVSDMDVQVGPRGAVTRDGSFRLQARCVFNGSDFLPVQAAVLPPAAPASVAQPGPLRLELRIAKDETFGSYFGERDYPLVRRLLEPVPVEDDPRLALVLHRCWAAPGASPFQQPQWPLLSDGCPFEGDSYRTRLVALDGAALPFPAHYQRFTVATFAFLNASSGSALRGPVYFFCSASACSPSGLEPCSAPCGSRTARQRRAAPGFGDTAEPQDVASSPGPVGFVDSYRQEPAPGPAGSAGNSDPRLLLGVALLLAAVALVLGVGVFVGLSRAPAPGLLEGGRG</sequence>
<feature type="compositionally biased region" description="Low complexity" evidence="15">
    <location>
        <begin position="279"/>
        <end position="298"/>
    </location>
</feature>
<keyword evidence="11" id="KW-0325">Glycoprotein</keyword>
<comment type="caution">
    <text evidence="14">Lacks conserved residue(s) required for the propagation of feature annotation.</text>
</comment>
<evidence type="ECO:0000256" key="1">
    <source>
        <dbReference type="ARBA" id="ARBA00004251"/>
    </source>
</evidence>
<evidence type="ECO:0000256" key="7">
    <source>
        <dbReference type="ARBA" id="ARBA00022729"/>
    </source>
</evidence>
<evidence type="ECO:0000256" key="5">
    <source>
        <dbReference type="ARBA" id="ARBA00022685"/>
    </source>
</evidence>
<dbReference type="InterPro" id="IPR055356">
    <property type="entry name" value="ZP-N"/>
</dbReference>
<comment type="subcellular location">
    <subcellularLocation>
        <location evidence="1">Cell membrane</location>
        <topology evidence="1">Single-pass type I membrane protein</topology>
    </subcellularLocation>
    <subcellularLocation>
        <location evidence="13">Zona pellucida</location>
    </subcellularLocation>
</comment>
<dbReference type="InterPro" id="IPR000519">
    <property type="entry name" value="P_trefoil_dom"/>
</dbReference>
<feature type="disulfide bond" evidence="14">
    <location>
        <begin position="315"/>
        <end position="330"/>
    </location>
</feature>
<keyword evidence="4" id="KW-0272">Extracellular matrix</keyword>
<keyword evidence="8 16" id="KW-1133">Transmembrane helix</keyword>
<dbReference type="InterPro" id="IPR051148">
    <property type="entry name" value="Zona_Pellucida_Domain_gp"/>
</dbReference>
<evidence type="ECO:0000313" key="20">
    <source>
        <dbReference type="EMBL" id="KAK1335404.1"/>
    </source>
</evidence>
<evidence type="ECO:0000256" key="8">
    <source>
        <dbReference type="ARBA" id="ARBA00022989"/>
    </source>
</evidence>
<evidence type="ECO:0000256" key="10">
    <source>
        <dbReference type="ARBA" id="ARBA00023157"/>
    </source>
</evidence>
<dbReference type="Pfam" id="PF23344">
    <property type="entry name" value="ZP-N"/>
    <property type="match status" value="1"/>
</dbReference>
<evidence type="ECO:0000256" key="11">
    <source>
        <dbReference type="ARBA" id="ARBA00023180"/>
    </source>
</evidence>
<dbReference type="InterPro" id="IPR054554">
    <property type="entry name" value="ZP1/4_Ig-like"/>
</dbReference>
<dbReference type="PANTHER" id="PTHR23343:SF41">
    <property type="entry name" value="ZONA PELLUCIDA SPERM-BINDING PROTEIN 1"/>
    <property type="match status" value="1"/>
</dbReference>
<evidence type="ECO:0008006" key="22">
    <source>
        <dbReference type="Google" id="ProtNLM"/>
    </source>
</evidence>
<evidence type="ECO:0000256" key="2">
    <source>
        <dbReference type="ARBA" id="ARBA00022475"/>
    </source>
</evidence>
<proteinExistence type="predicted"/>
<dbReference type="GO" id="GO:0060468">
    <property type="term" value="P:prevention of polyspermy"/>
    <property type="evidence" value="ECO:0007669"/>
    <property type="project" value="TreeGrafter"/>
</dbReference>
<organism evidence="20 21">
    <name type="scientific">Cnephaeus nilssonii</name>
    <name type="common">Northern bat</name>
    <name type="synonym">Eptesicus nilssonii</name>
    <dbReference type="NCBI Taxonomy" id="3371016"/>
    <lineage>
        <taxon>Eukaryota</taxon>
        <taxon>Metazoa</taxon>
        <taxon>Chordata</taxon>
        <taxon>Craniata</taxon>
        <taxon>Vertebrata</taxon>
        <taxon>Euteleostomi</taxon>
        <taxon>Mammalia</taxon>
        <taxon>Eutheria</taxon>
        <taxon>Laurasiatheria</taxon>
        <taxon>Chiroptera</taxon>
        <taxon>Yangochiroptera</taxon>
        <taxon>Vespertilionidae</taxon>
        <taxon>Cnephaeus</taxon>
    </lineage>
</organism>
<evidence type="ECO:0000313" key="21">
    <source>
        <dbReference type="Proteomes" id="UP001177744"/>
    </source>
</evidence>
<dbReference type="InterPro" id="IPR055355">
    <property type="entry name" value="ZP-C"/>
</dbReference>
<dbReference type="InterPro" id="IPR042235">
    <property type="entry name" value="ZP-C_dom"/>
</dbReference>
<dbReference type="SUPFAM" id="SSF57492">
    <property type="entry name" value="Trefoil"/>
    <property type="match status" value="1"/>
</dbReference>
<keyword evidence="10 14" id="KW-1015">Disulfide bond</keyword>
<name>A0AA40HQA8_CNENI</name>
<dbReference type="GO" id="GO:0035805">
    <property type="term" value="C:egg coat"/>
    <property type="evidence" value="ECO:0007669"/>
    <property type="project" value="UniProtKB-SubCell"/>
</dbReference>
<dbReference type="Proteomes" id="UP001177744">
    <property type="component" value="Unassembled WGS sequence"/>
</dbReference>
<keyword evidence="5" id="KW-0165">Cleavage on pair of basic residues</keyword>
<dbReference type="Gene3D" id="2.60.40.3210">
    <property type="entry name" value="Zona pellucida, ZP-N domain"/>
    <property type="match status" value="1"/>
</dbReference>
<dbReference type="PANTHER" id="PTHR23343">
    <property type="entry name" value="ZONA PELLUCIDA SPERM-BINDING PROTEIN"/>
    <property type="match status" value="1"/>
</dbReference>